<evidence type="ECO:0000313" key="2">
    <source>
        <dbReference type="Proteomes" id="UP001456344"/>
    </source>
</evidence>
<organism evidence="1 2">
    <name type="scientific">Amycolatopsis coloradensis</name>
    <dbReference type="NCBI Taxonomy" id="76021"/>
    <lineage>
        <taxon>Bacteria</taxon>
        <taxon>Bacillati</taxon>
        <taxon>Actinomycetota</taxon>
        <taxon>Actinomycetes</taxon>
        <taxon>Pseudonocardiales</taxon>
        <taxon>Pseudonocardiaceae</taxon>
        <taxon>Amycolatopsis</taxon>
    </lineage>
</organism>
<reference evidence="1" key="1">
    <citation type="submission" date="2023-10" db="EMBL/GenBank/DDBJ databases">
        <title>Whole genome sequencing of actinobacterial strain Amycolatopsis sp. (BCA-696) identifies the underlying plant growth-promoting genes.</title>
        <authorList>
            <person name="Gandham P."/>
            <person name="Vadla N."/>
            <person name="Saji A."/>
            <person name="Srinivas V."/>
            <person name="Ruperao P."/>
            <person name="Selvanayagam S."/>
            <person name="Saxena R.K."/>
            <person name="Rathore A."/>
            <person name="Gopalakrishnan S."/>
            <person name="Thakur V."/>
        </authorList>
    </citation>
    <scope>NUCLEOTIDE SEQUENCE</scope>
    <source>
        <strain evidence="1">BCA-696</strain>
    </source>
</reference>
<dbReference type="Proteomes" id="UP001456344">
    <property type="component" value="Chromosome"/>
</dbReference>
<gene>
    <name evidence="1" type="ORF">LCL61_21455</name>
</gene>
<sequence length="555" mass="58215">MKFSFTRYRRSWLQGDLLAGATVAAYLVPQVMAYAEVAGLPAETGLWAVIGPLAVYAVLGSSKLLSVGPESTTALMTAVALGPLAAGDPARYGALAAMMALMVGGLCLLGGLARLGVLADLLSKPVLTGYMAGIAVLMIVSQLGKLTGVTVTGDGVLAELGSFVKNIGHPHWPTSVLGGLALACLLAAQHWFPRFPGPLAVILVAAAVVAGYSLTEKGIQVIGPVPDSLPVPEVPVVNGADLASLLLPALGIALVGFSDNVLTARAFADRHGERVDSDRELRALAASNLSSGLLHGFPVSSSGSRTALASAMGARTQLYSLTALATVVLTVLFAGPLLAGFPKAALAAIVVYAALKLIDPREFRRISRFRRSEFVLALSTLLAVVALGVLYGVLAAVGLSILDLLRRLARPHGAVLGFVPGVPGMHDVDDYPDATTEPGLVIYRYDAPLCFANADDFRRRALAALDGEKRVEWFVLNAEANVELDITAADAVRGICDELRRRGITFALARVKQELREDLEAAGLLRLIGSGSLYPTLPSVVDAFRGRRKEHAEPR</sequence>
<name>A0ACD5BFS2_9PSEU</name>
<keyword evidence="2" id="KW-1185">Reference proteome</keyword>
<evidence type="ECO:0000313" key="1">
    <source>
        <dbReference type="EMBL" id="WYW18113.1"/>
    </source>
</evidence>
<proteinExistence type="predicted"/>
<accession>A0ACD5BFS2</accession>
<dbReference type="EMBL" id="CP150484">
    <property type="protein sequence ID" value="WYW18113.1"/>
    <property type="molecule type" value="Genomic_DNA"/>
</dbReference>
<protein>
    <submittedName>
        <fullName evidence="1">SulP family inorganic anion transporter</fullName>
    </submittedName>
</protein>